<protein>
    <submittedName>
        <fullName evidence="1">Uncharacterized protein</fullName>
    </submittedName>
</protein>
<dbReference type="Proteomes" id="UP001054837">
    <property type="component" value="Unassembled WGS sequence"/>
</dbReference>
<dbReference type="EMBL" id="BPLQ01009569">
    <property type="protein sequence ID" value="GIY44752.1"/>
    <property type="molecule type" value="Genomic_DNA"/>
</dbReference>
<organism evidence="1 2">
    <name type="scientific">Caerostris darwini</name>
    <dbReference type="NCBI Taxonomy" id="1538125"/>
    <lineage>
        <taxon>Eukaryota</taxon>
        <taxon>Metazoa</taxon>
        <taxon>Ecdysozoa</taxon>
        <taxon>Arthropoda</taxon>
        <taxon>Chelicerata</taxon>
        <taxon>Arachnida</taxon>
        <taxon>Araneae</taxon>
        <taxon>Araneomorphae</taxon>
        <taxon>Entelegynae</taxon>
        <taxon>Araneoidea</taxon>
        <taxon>Araneidae</taxon>
        <taxon>Caerostris</taxon>
    </lineage>
</organism>
<dbReference type="AlphaFoldDB" id="A0AAV4TH64"/>
<evidence type="ECO:0000313" key="1">
    <source>
        <dbReference type="EMBL" id="GIY44752.1"/>
    </source>
</evidence>
<keyword evidence="2" id="KW-1185">Reference proteome</keyword>
<accession>A0AAV4TH64</accession>
<name>A0AAV4TH64_9ARAC</name>
<proteinExistence type="predicted"/>
<comment type="caution">
    <text evidence="1">The sequence shown here is derived from an EMBL/GenBank/DDBJ whole genome shotgun (WGS) entry which is preliminary data.</text>
</comment>
<gene>
    <name evidence="1" type="ORF">CDAR_219451</name>
</gene>
<sequence length="117" mass="13096">MCSIWKLSNLLSDIHFHALPLSQRSLSEISLHTTSIKSARRKLSCCRGPLCLGRGIVSTVAIDLKGSARPGSSRVQGTLSKSWKNICSLSQLGDPRRVCLNWICPGRPRYLYFFEFD</sequence>
<reference evidence="1 2" key="1">
    <citation type="submission" date="2021-06" db="EMBL/GenBank/DDBJ databases">
        <title>Caerostris darwini draft genome.</title>
        <authorList>
            <person name="Kono N."/>
            <person name="Arakawa K."/>
        </authorList>
    </citation>
    <scope>NUCLEOTIDE SEQUENCE [LARGE SCALE GENOMIC DNA]</scope>
</reference>
<evidence type="ECO:0000313" key="2">
    <source>
        <dbReference type="Proteomes" id="UP001054837"/>
    </source>
</evidence>